<gene>
    <name evidence="2" type="ORF">CLV28_0892</name>
</gene>
<dbReference type="AlphaFoldDB" id="A0A2M9D0K1"/>
<keyword evidence="1" id="KW-1133">Transmembrane helix</keyword>
<dbReference type="Pfam" id="PF13803">
    <property type="entry name" value="DUF4184"/>
    <property type="match status" value="1"/>
</dbReference>
<dbReference type="RefSeq" id="WP_157802489.1">
    <property type="nucleotide sequence ID" value="NZ_BOOX01000003.1"/>
</dbReference>
<protein>
    <submittedName>
        <fullName evidence="2">Uncharacterized protein DUF4184</fullName>
    </submittedName>
</protein>
<accession>A0A2M9D0K1</accession>
<organism evidence="2 3">
    <name type="scientific">Sediminihabitans luteus</name>
    <dbReference type="NCBI Taxonomy" id="1138585"/>
    <lineage>
        <taxon>Bacteria</taxon>
        <taxon>Bacillati</taxon>
        <taxon>Actinomycetota</taxon>
        <taxon>Actinomycetes</taxon>
        <taxon>Micrococcales</taxon>
        <taxon>Cellulomonadaceae</taxon>
        <taxon>Sediminihabitans</taxon>
    </lineage>
</organism>
<feature type="transmembrane region" description="Helical" evidence="1">
    <location>
        <begin position="108"/>
        <end position="129"/>
    </location>
</feature>
<comment type="caution">
    <text evidence="2">The sequence shown here is derived from an EMBL/GenBank/DDBJ whole genome shotgun (WGS) entry which is preliminary data.</text>
</comment>
<dbReference type="EMBL" id="PGFE01000001">
    <property type="protein sequence ID" value="PJJ77667.1"/>
    <property type="molecule type" value="Genomic_DNA"/>
</dbReference>
<feature type="transmembrane region" description="Helical" evidence="1">
    <location>
        <begin position="228"/>
        <end position="252"/>
    </location>
</feature>
<proteinExistence type="predicted"/>
<dbReference type="OrthoDB" id="8481923at2"/>
<dbReference type="InterPro" id="IPR025238">
    <property type="entry name" value="DUF4184"/>
</dbReference>
<keyword evidence="1" id="KW-0472">Membrane</keyword>
<evidence type="ECO:0000313" key="3">
    <source>
        <dbReference type="Proteomes" id="UP000231693"/>
    </source>
</evidence>
<sequence length="275" mass="28771">MPFTPSHVLAVLPGIGPRGSRRAALLLPSALVAGTVVPDITYYVPGVSIDHSLGMHTARGVVTTDLVVGLVLVALWLAVLRTPLLELAPDVVRSRVDPVPRPRTTRAWLALAAVAVVSVLLGAWSHVAWDELTHPGGLGAQHVPWIAQSHAGVAGSAWLQLVSSAVGLVGTAWWLEVRRRRTPPRVVRPPALPVRREVAWGVLAAACVVAVLGTAVVLGVGGARASGFVLLTGVMTAVAWTLVAACVAWWAWRATRGGAPRPGTRPDGHPQDAAL</sequence>
<feature type="transmembrane region" description="Helical" evidence="1">
    <location>
        <begin position="157"/>
        <end position="177"/>
    </location>
</feature>
<reference evidence="2 3" key="1">
    <citation type="submission" date="2017-11" db="EMBL/GenBank/DDBJ databases">
        <title>Genomic Encyclopedia of Archaeal and Bacterial Type Strains, Phase II (KMG-II): From Individual Species to Whole Genera.</title>
        <authorList>
            <person name="Goeker M."/>
        </authorList>
    </citation>
    <scope>NUCLEOTIDE SEQUENCE [LARGE SCALE GENOMIC DNA]</scope>
    <source>
        <strain evidence="2 3">DSM 25478</strain>
    </source>
</reference>
<dbReference type="Proteomes" id="UP000231693">
    <property type="component" value="Unassembled WGS sequence"/>
</dbReference>
<feature type="transmembrane region" description="Helical" evidence="1">
    <location>
        <begin position="25"/>
        <end position="46"/>
    </location>
</feature>
<feature type="transmembrane region" description="Helical" evidence="1">
    <location>
        <begin position="198"/>
        <end position="222"/>
    </location>
</feature>
<evidence type="ECO:0000256" key="1">
    <source>
        <dbReference type="SAM" id="Phobius"/>
    </source>
</evidence>
<keyword evidence="1" id="KW-0812">Transmembrane</keyword>
<feature type="transmembrane region" description="Helical" evidence="1">
    <location>
        <begin position="66"/>
        <end position="87"/>
    </location>
</feature>
<keyword evidence="3" id="KW-1185">Reference proteome</keyword>
<evidence type="ECO:0000313" key="2">
    <source>
        <dbReference type="EMBL" id="PJJ77667.1"/>
    </source>
</evidence>
<name>A0A2M9D0K1_9CELL</name>